<reference evidence="8" key="2">
    <citation type="submission" date="2022-10" db="EMBL/GenBank/DDBJ databases">
        <authorList>
            <consortium name="ENA_rothamsted_submissions"/>
            <consortium name="culmorum"/>
            <person name="King R."/>
        </authorList>
    </citation>
    <scope>NUCLEOTIDE SEQUENCE</scope>
</reference>
<evidence type="ECO:0000256" key="1">
    <source>
        <dbReference type="ARBA" id="ARBA00004123"/>
    </source>
</evidence>
<dbReference type="Pfam" id="PF00651">
    <property type="entry name" value="BTB"/>
    <property type="match status" value="1"/>
</dbReference>
<dbReference type="Gene3D" id="2.20.25.240">
    <property type="match status" value="2"/>
</dbReference>
<keyword evidence="3" id="KW-0863">Zinc-finger</keyword>
<evidence type="ECO:0000256" key="5">
    <source>
        <dbReference type="ARBA" id="ARBA00023242"/>
    </source>
</evidence>
<dbReference type="InterPro" id="IPR000210">
    <property type="entry name" value="BTB/POZ_dom"/>
</dbReference>
<reference evidence="8" key="1">
    <citation type="submission" date="2022-01" db="EMBL/GenBank/DDBJ databases">
        <authorList>
            <person name="King R."/>
        </authorList>
    </citation>
    <scope>NUCLEOTIDE SEQUENCE</scope>
</reference>
<protein>
    <recommendedName>
        <fullName evidence="7">BTB domain-containing protein</fullName>
    </recommendedName>
</protein>
<organism evidence="8 9">
    <name type="scientific">Chironomus riparius</name>
    <dbReference type="NCBI Taxonomy" id="315576"/>
    <lineage>
        <taxon>Eukaryota</taxon>
        <taxon>Metazoa</taxon>
        <taxon>Ecdysozoa</taxon>
        <taxon>Arthropoda</taxon>
        <taxon>Hexapoda</taxon>
        <taxon>Insecta</taxon>
        <taxon>Pterygota</taxon>
        <taxon>Neoptera</taxon>
        <taxon>Endopterygota</taxon>
        <taxon>Diptera</taxon>
        <taxon>Nematocera</taxon>
        <taxon>Chironomoidea</taxon>
        <taxon>Chironomidae</taxon>
        <taxon>Chironominae</taxon>
        <taxon>Chironomus</taxon>
    </lineage>
</organism>
<keyword evidence="9" id="KW-1185">Reference proteome</keyword>
<feature type="domain" description="BTB" evidence="7">
    <location>
        <begin position="32"/>
        <end position="98"/>
    </location>
</feature>
<dbReference type="OrthoDB" id="2311693at2759"/>
<dbReference type="PANTHER" id="PTHR23110:SF92">
    <property type="entry name" value="MODIFIER OF MDG4"/>
    <property type="match status" value="1"/>
</dbReference>
<dbReference type="EMBL" id="OU895879">
    <property type="protein sequence ID" value="CAG9808510.1"/>
    <property type="molecule type" value="Genomic_DNA"/>
</dbReference>
<dbReference type="Gene3D" id="3.30.710.10">
    <property type="entry name" value="Potassium Channel Kv1.1, Chain A"/>
    <property type="match status" value="1"/>
</dbReference>
<dbReference type="SUPFAM" id="SSF54695">
    <property type="entry name" value="POZ domain"/>
    <property type="match status" value="1"/>
</dbReference>
<evidence type="ECO:0000259" key="7">
    <source>
        <dbReference type="PROSITE" id="PS50097"/>
    </source>
</evidence>
<dbReference type="InterPro" id="IPR007588">
    <property type="entry name" value="Znf_FLYWCH"/>
</dbReference>
<keyword evidence="2" id="KW-0479">Metal-binding</keyword>
<name>A0A9N9WY67_9DIPT</name>
<evidence type="ECO:0000313" key="8">
    <source>
        <dbReference type="EMBL" id="CAG9808510.1"/>
    </source>
</evidence>
<dbReference type="InterPro" id="IPR011333">
    <property type="entry name" value="SKP1/BTB/POZ_sf"/>
</dbReference>
<feature type="region of interest" description="Disordered" evidence="6">
    <location>
        <begin position="182"/>
        <end position="218"/>
    </location>
</feature>
<dbReference type="Proteomes" id="UP001153620">
    <property type="component" value="Chromosome 3"/>
</dbReference>
<accession>A0A9N9WY67</accession>
<dbReference type="CDD" id="cd18315">
    <property type="entry name" value="BTB_POZ_BAB-like"/>
    <property type="match status" value="1"/>
</dbReference>
<dbReference type="Pfam" id="PF04500">
    <property type="entry name" value="FLYWCH"/>
    <property type="match status" value="2"/>
</dbReference>
<gene>
    <name evidence="8" type="ORF">CHIRRI_LOCUS11349</name>
</gene>
<dbReference type="FunFam" id="3.30.710.10:FF:000036">
    <property type="entry name" value="Mod(Mdg4), isoform H"/>
    <property type="match status" value="1"/>
</dbReference>
<dbReference type="SMART" id="SM00225">
    <property type="entry name" value="BTB"/>
    <property type="match status" value="1"/>
</dbReference>
<proteinExistence type="predicted"/>
<sequence length="491" mass="55194">MADEEQFSLCWNNFNTNLSAGFHESLCRGDLVDVTLAAEGQLVKAHRLVLSVCSPYFRKMFTQMPANQHAFVFLKDVSSSALKDLIQFMYCGEVNVRQEALPAFISTAEALQIKGLTESNEAVTATGSSSPTKEVITSTPLPDTASIRARGTVRSVSNRPQAFKIESEESSDEKQTVTLVQNQTAKRIARQSIPTSAPKRIKTQLSQDTPDPLDAPDHEIVTPQQLKETTEFIDLPIETTSLNPKTEPEYVEDTQEIETEQDDDNQYVEDVTYGEEKYEESYFTEGDDNKAGVSGFSETYATEGDQSATEAQDSSMYNIFDDIQMVASGKGGTCVLLNDYKFNLHNKNNDGVSYYRCMKHKLEKCPARIKLPPTNNEAYLLREHNHDPDHADFDASLLVSLNVTNEIEIITSSNGCTLIFHKSYKYLKSGESKTTIQYRCSGFVKRCKSRLIYNKENKSVRKNEIAHNHDADQKAYKQFLKTSSVIQRFSD</sequence>
<evidence type="ECO:0000256" key="3">
    <source>
        <dbReference type="ARBA" id="ARBA00022771"/>
    </source>
</evidence>
<dbReference type="PROSITE" id="PS50097">
    <property type="entry name" value="BTB"/>
    <property type="match status" value="1"/>
</dbReference>
<dbReference type="InterPro" id="IPR051095">
    <property type="entry name" value="Dros_DevTransReg"/>
</dbReference>
<evidence type="ECO:0000313" key="9">
    <source>
        <dbReference type="Proteomes" id="UP001153620"/>
    </source>
</evidence>
<dbReference type="AlphaFoldDB" id="A0A9N9WY67"/>
<evidence type="ECO:0000256" key="6">
    <source>
        <dbReference type="SAM" id="MobiDB-lite"/>
    </source>
</evidence>
<dbReference type="PANTHER" id="PTHR23110">
    <property type="entry name" value="BTB DOMAIN TRANSCRIPTION FACTOR"/>
    <property type="match status" value="1"/>
</dbReference>
<dbReference type="GO" id="GO:0006357">
    <property type="term" value="P:regulation of transcription by RNA polymerase II"/>
    <property type="evidence" value="ECO:0007669"/>
    <property type="project" value="TreeGrafter"/>
</dbReference>
<keyword evidence="4" id="KW-0862">Zinc</keyword>
<dbReference type="GO" id="GO:0008270">
    <property type="term" value="F:zinc ion binding"/>
    <property type="evidence" value="ECO:0007669"/>
    <property type="project" value="UniProtKB-KW"/>
</dbReference>
<keyword evidence="5" id="KW-0539">Nucleus</keyword>
<evidence type="ECO:0000256" key="2">
    <source>
        <dbReference type="ARBA" id="ARBA00022723"/>
    </source>
</evidence>
<dbReference type="GO" id="GO:0005634">
    <property type="term" value="C:nucleus"/>
    <property type="evidence" value="ECO:0007669"/>
    <property type="project" value="UniProtKB-SubCell"/>
</dbReference>
<comment type="subcellular location">
    <subcellularLocation>
        <location evidence="1">Nucleus</location>
    </subcellularLocation>
</comment>
<evidence type="ECO:0000256" key="4">
    <source>
        <dbReference type="ARBA" id="ARBA00022833"/>
    </source>
</evidence>